<dbReference type="KEGG" id="pgri:PgNI_06861"/>
<gene>
    <name evidence="2" type="ORF">PgNI_06861</name>
</gene>
<proteinExistence type="predicted"/>
<evidence type="ECO:0000313" key="1">
    <source>
        <dbReference type="Proteomes" id="UP000515153"/>
    </source>
</evidence>
<dbReference type="AlphaFoldDB" id="A0A6P8B125"/>
<dbReference type="GeneID" id="41961789"/>
<name>A0A6P8B125_PYRGI</name>
<feature type="non-terminal residue" evidence="2">
    <location>
        <position position="1"/>
    </location>
</feature>
<keyword evidence="1" id="KW-1185">Reference proteome</keyword>
<dbReference type="Proteomes" id="UP000515153">
    <property type="component" value="Unplaced"/>
</dbReference>
<reference evidence="2" key="3">
    <citation type="submission" date="2025-08" db="UniProtKB">
        <authorList>
            <consortium name="RefSeq"/>
        </authorList>
    </citation>
    <scope>IDENTIFICATION</scope>
    <source>
        <strain evidence="2">NI907</strain>
    </source>
</reference>
<protein>
    <submittedName>
        <fullName evidence="2">Uncharacterized protein</fullName>
    </submittedName>
</protein>
<reference evidence="2" key="1">
    <citation type="journal article" date="2019" name="Mol. Biol. Evol.">
        <title>Blast fungal genomes show frequent chromosomal changes, gene gains and losses, and effector gene turnover.</title>
        <authorList>
            <person name="Gomez Luciano L.B."/>
            <person name="Jason Tsai I."/>
            <person name="Chuma I."/>
            <person name="Tosa Y."/>
            <person name="Chen Y.H."/>
            <person name="Li J.Y."/>
            <person name="Li M.Y."/>
            <person name="Jade Lu M.Y."/>
            <person name="Nakayashiki H."/>
            <person name="Li W.H."/>
        </authorList>
    </citation>
    <scope>NUCLEOTIDE SEQUENCE</scope>
    <source>
        <strain evidence="2">NI907</strain>
    </source>
</reference>
<evidence type="ECO:0000313" key="2">
    <source>
        <dbReference type="RefSeq" id="XP_030980878.1"/>
    </source>
</evidence>
<reference evidence="2" key="2">
    <citation type="submission" date="2019-10" db="EMBL/GenBank/DDBJ databases">
        <authorList>
            <consortium name="NCBI Genome Project"/>
        </authorList>
    </citation>
    <scope>NUCLEOTIDE SEQUENCE</scope>
    <source>
        <strain evidence="2">NI907</strain>
    </source>
</reference>
<dbReference type="RefSeq" id="XP_030980878.1">
    <property type="nucleotide sequence ID" value="XM_031126880.1"/>
</dbReference>
<sequence length="137" mass="15041">VVVQFNNQGQLAQLRCNLSSTAIVASARAQFSGRLNVTVTHWAVQDSAAIHSRLGGTAYCVCLRPASNSLVANPRLSVYYGSHDQGYANLFKMGCKKNAPPERDRNRLKVSQVFQMSDCVCCWLALSCFSSLARHKC</sequence>
<accession>A0A6P8B125</accession>
<organism evidence="1 2">
    <name type="scientific">Pyricularia grisea</name>
    <name type="common">Crabgrass-specific blast fungus</name>
    <name type="synonym">Magnaporthe grisea</name>
    <dbReference type="NCBI Taxonomy" id="148305"/>
    <lineage>
        <taxon>Eukaryota</taxon>
        <taxon>Fungi</taxon>
        <taxon>Dikarya</taxon>
        <taxon>Ascomycota</taxon>
        <taxon>Pezizomycotina</taxon>
        <taxon>Sordariomycetes</taxon>
        <taxon>Sordariomycetidae</taxon>
        <taxon>Magnaporthales</taxon>
        <taxon>Pyriculariaceae</taxon>
        <taxon>Pyricularia</taxon>
    </lineage>
</organism>